<protein>
    <recommendedName>
        <fullName evidence="2">Helix-turn-helix domain-containing protein</fullName>
    </recommendedName>
</protein>
<name>K8NU42_9BRAD</name>
<dbReference type="HOGENOM" id="CLU_2581889_0_0_5"/>
<reference evidence="3 4" key="1">
    <citation type="submission" date="2012-04" db="EMBL/GenBank/DDBJ databases">
        <title>The Genome Sequence of Afipia clevelandensis ATCC 49720.</title>
        <authorList>
            <consortium name="The Broad Institute Genome Sequencing Platform"/>
            <person name="Earl A."/>
            <person name="Ward D."/>
            <person name="Feldgarden M."/>
            <person name="Gevers D."/>
            <person name="Huys G."/>
            <person name="Walker B."/>
            <person name="Young S.K."/>
            <person name="Zeng Q."/>
            <person name="Gargeya S."/>
            <person name="Fitzgerald M."/>
            <person name="Haas B."/>
            <person name="Abouelleil A."/>
            <person name="Alvarado L."/>
            <person name="Arachchi H.M."/>
            <person name="Berlin A."/>
            <person name="Chapman S.B."/>
            <person name="Goldberg J."/>
            <person name="Griggs A."/>
            <person name="Gujja S."/>
            <person name="Hansen M."/>
            <person name="Howarth C."/>
            <person name="Imamovic A."/>
            <person name="Larimer J."/>
            <person name="McCowen C."/>
            <person name="Montmayeur A."/>
            <person name="Murphy C."/>
            <person name="Neiman D."/>
            <person name="Pearson M."/>
            <person name="Priest M."/>
            <person name="Roberts A."/>
            <person name="Saif S."/>
            <person name="Shea T."/>
            <person name="Sisk P."/>
            <person name="Sykes S."/>
            <person name="Wortman J."/>
            <person name="Nusbaum C."/>
            <person name="Birren B."/>
        </authorList>
    </citation>
    <scope>NUCLEOTIDE SEQUENCE [LARGE SCALE GENOMIC DNA]</scope>
    <source>
        <strain evidence="3 4">ATCC 49720</strain>
    </source>
</reference>
<organism evidence="3 4">
    <name type="scientific">Afipia clevelandensis ATCC 49720</name>
    <dbReference type="NCBI Taxonomy" id="883079"/>
    <lineage>
        <taxon>Bacteria</taxon>
        <taxon>Pseudomonadati</taxon>
        <taxon>Pseudomonadota</taxon>
        <taxon>Alphaproteobacteria</taxon>
        <taxon>Hyphomicrobiales</taxon>
        <taxon>Nitrobacteraceae</taxon>
        <taxon>Afipia</taxon>
    </lineage>
</organism>
<dbReference type="InterPro" id="IPR041657">
    <property type="entry name" value="HTH_17"/>
</dbReference>
<keyword evidence="4" id="KW-1185">Reference proteome</keyword>
<evidence type="ECO:0000313" key="3">
    <source>
        <dbReference type="EMBL" id="EKS32671.1"/>
    </source>
</evidence>
<proteinExistence type="predicted"/>
<accession>K8NU42</accession>
<dbReference type="Pfam" id="PF12728">
    <property type="entry name" value="HTH_17"/>
    <property type="match status" value="1"/>
</dbReference>
<feature type="domain" description="Helix-turn-helix" evidence="2">
    <location>
        <begin position="32"/>
        <end position="70"/>
    </location>
</feature>
<feature type="region of interest" description="Disordered" evidence="1">
    <location>
        <begin position="1"/>
        <end position="23"/>
    </location>
</feature>
<gene>
    <name evidence="3" type="ORF">HMPREF9696_03648</name>
</gene>
<evidence type="ECO:0000313" key="4">
    <source>
        <dbReference type="Proteomes" id="UP000001095"/>
    </source>
</evidence>
<evidence type="ECO:0000259" key="2">
    <source>
        <dbReference type="Pfam" id="PF12728"/>
    </source>
</evidence>
<comment type="caution">
    <text evidence="3">The sequence shown here is derived from an EMBL/GenBank/DDBJ whole genome shotgun (WGS) entry which is preliminary data.</text>
</comment>
<dbReference type="EMBL" id="AGWY01000015">
    <property type="protein sequence ID" value="EKS32671.1"/>
    <property type="molecule type" value="Genomic_DNA"/>
</dbReference>
<evidence type="ECO:0000256" key="1">
    <source>
        <dbReference type="SAM" id="MobiDB-lite"/>
    </source>
</evidence>
<sequence>MLEDSFETSDPRRDPDPDTALITTPPLQKKAYRISEFCKVFGVSRSHVYNEIKAGRLKSRKKRGCRLIGVHDADDWFHRE</sequence>
<dbReference type="OrthoDB" id="8455293at2"/>
<dbReference type="Proteomes" id="UP000001095">
    <property type="component" value="Unassembled WGS sequence"/>
</dbReference>
<dbReference type="RefSeq" id="WP_002714518.1">
    <property type="nucleotide sequence ID" value="NZ_KB375281.1"/>
</dbReference>
<dbReference type="AlphaFoldDB" id="K8NU42"/>